<dbReference type="EMBL" id="JASCZI010181815">
    <property type="protein sequence ID" value="MED6185957.1"/>
    <property type="molecule type" value="Genomic_DNA"/>
</dbReference>
<gene>
    <name evidence="2" type="ORF">PIB30_062121</name>
</gene>
<protein>
    <submittedName>
        <fullName evidence="2">Uncharacterized protein</fullName>
    </submittedName>
</protein>
<keyword evidence="3" id="KW-1185">Reference proteome</keyword>
<evidence type="ECO:0000313" key="3">
    <source>
        <dbReference type="Proteomes" id="UP001341840"/>
    </source>
</evidence>
<proteinExistence type="predicted"/>
<feature type="region of interest" description="Disordered" evidence="1">
    <location>
        <begin position="1"/>
        <end position="20"/>
    </location>
</feature>
<feature type="compositionally biased region" description="Basic and acidic residues" evidence="1">
    <location>
        <begin position="1"/>
        <end position="10"/>
    </location>
</feature>
<accession>A0ABU6WJG4</accession>
<organism evidence="2 3">
    <name type="scientific">Stylosanthes scabra</name>
    <dbReference type="NCBI Taxonomy" id="79078"/>
    <lineage>
        <taxon>Eukaryota</taxon>
        <taxon>Viridiplantae</taxon>
        <taxon>Streptophyta</taxon>
        <taxon>Embryophyta</taxon>
        <taxon>Tracheophyta</taxon>
        <taxon>Spermatophyta</taxon>
        <taxon>Magnoliopsida</taxon>
        <taxon>eudicotyledons</taxon>
        <taxon>Gunneridae</taxon>
        <taxon>Pentapetalae</taxon>
        <taxon>rosids</taxon>
        <taxon>fabids</taxon>
        <taxon>Fabales</taxon>
        <taxon>Fabaceae</taxon>
        <taxon>Papilionoideae</taxon>
        <taxon>50 kb inversion clade</taxon>
        <taxon>dalbergioids sensu lato</taxon>
        <taxon>Dalbergieae</taxon>
        <taxon>Pterocarpus clade</taxon>
        <taxon>Stylosanthes</taxon>
    </lineage>
</organism>
<name>A0ABU6WJG4_9FABA</name>
<comment type="caution">
    <text evidence="2">The sequence shown here is derived from an EMBL/GenBank/DDBJ whole genome shotgun (WGS) entry which is preliminary data.</text>
</comment>
<sequence length="127" mass="14810">MRRDRKEHHPPYHPLKWTQPQMTPRLWKESNFLSSRDIEQRTFEQATLPHPEMRGKVELLHSSSSYRRGPRKSFLSEKLPSSALSPRLAPLSLQPAIDSSIWWKCYLNRSVSSEQGKAQFGPNPEES</sequence>
<evidence type="ECO:0000313" key="2">
    <source>
        <dbReference type="EMBL" id="MED6185957.1"/>
    </source>
</evidence>
<dbReference type="Proteomes" id="UP001341840">
    <property type="component" value="Unassembled WGS sequence"/>
</dbReference>
<evidence type="ECO:0000256" key="1">
    <source>
        <dbReference type="SAM" id="MobiDB-lite"/>
    </source>
</evidence>
<reference evidence="2 3" key="1">
    <citation type="journal article" date="2023" name="Plants (Basel)">
        <title>Bridging the Gap: Combining Genomics and Transcriptomics Approaches to Understand Stylosanthes scabra, an Orphan Legume from the Brazilian Caatinga.</title>
        <authorList>
            <person name="Ferreira-Neto J.R.C."/>
            <person name="da Silva M.D."/>
            <person name="Binneck E."/>
            <person name="de Melo N.F."/>
            <person name="da Silva R.H."/>
            <person name="de Melo A.L.T.M."/>
            <person name="Pandolfi V."/>
            <person name="Bustamante F.O."/>
            <person name="Brasileiro-Vidal A.C."/>
            <person name="Benko-Iseppon A.M."/>
        </authorList>
    </citation>
    <scope>NUCLEOTIDE SEQUENCE [LARGE SCALE GENOMIC DNA]</scope>
    <source>
        <tissue evidence="2">Leaves</tissue>
    </source>
</reference>